<comment type="caution">
    <text evidence="1">The sequence shown here is derived from an EMBL/GenBank/DDBJ whole genome shotgun (WGS) entry which is preliminary data.</text>
</comment>
<proteinExistence type="predicted"/>
<keyword evidence="2" id="KW-1185">Reference proteome</keyword>
<gene>
    <name evidence="1" type="ORF">GOODEAATRI_029048</name>
</gene>
<evidence type="ECO:0000313" key="1">
    <source>
        <dbReference type="EMBL" id="MEQ2179817.1"/>
    </source>
</evidence>
<dbReference type="EMBL" id="JAHRIO010064157">
    <property type="protein sequence ID" value="MEQ2179817.1"/>
    <property type="molecule type" value="Genomic_DNA"/>
</dbReference>
<accession>A0ABV0P8P9</accession>
<sequence>MHTILPKIVPRVTFLFFNVSGAVVVMDLLSVWCPHLAQPLQGNEPELLPQALPFPFPLKKEQQSLLARTQLLDLEPEACRAPWSHLSPPVSPVVS</sequence>
<organism evidence="1 2">
    <name type="scientific">Goodea atripinnis</name>
    <dbReference type="NCBI Taxonomy" id="208336"/>
    <lineage>
        <taxon>Eukaryota</taxon>
        <taxon>Metazoa</taxon>
        <taxon>Chordata</taxon>
        <taxon>Craniata</taxon>
        <taxon>Vertebrata</taxon>
        <taxon>Euteleostomi</taxon>
        <taxon>Actinopterygii</taxon>
        <taxon>Neopterygii</taxon>
        <taxon>Teleostei</taxon>
        <taxon>Neoteleostei</taxon>
        <taxon>Acanthomorphata</taxon>
        <taxon>Ovalentaria</taxon>
        <taxon>Atherinomorphae</taxon>
        <taxon>Cyprinodontiformes</taxon>
        <taxon>Goodeidae</taxon>
        <taxon>Goodea</taxon>
    </lineage>
</organism>
<protein>
    <submittedName>
        <fullName evidence="1">Uncharacterized protein</fullName>
    </submittedName>
</protein>
<evidence type="ECO:0000313" key="2">
    <source>
        <dbReference type="Proteomes" id="UP001476798"/>
    </source>
</evidence>
<name>A0ABV0P8P9_9TELE</name>
<reference evidence="1 2" key="1">
    <citation type="submission" date="2021-06" db="EMBL/GenBank/DDBJ databases">
        <authorList>
            <person name="Palmer J.M."/>
        </authorList>
    </citation>
    <scope>NUCLEOTIDE SEQUENCE [LARGE SCALE GENOMIC DNA]</scope>
    <source>
        <strain evidence="1 2">GA_2019</strain>
        <tissue evidence="1">Muscle</tissue>
    </source>
</reference>
<dbReference type="Proteomes" id="UP001476798">
    <property type="component" value="Unassembled WGS sequence"/>
</dbReference>